<reference evidence="1" key="1">
    <citation type="submission" date="2021-05" db="EMBL/GenBank/DDBJ databases">
        <authorList>
            <person name="Pan Q."/>
            <person name="Jouanno E."/>
            <person name="Zahm M."/>
            <person name="Klopp C."/>
            <person name="Cabau C."/>
            <person name="Louis A."/>
            <person name="Berthelot C."/>
            <person name="Parey E."/>
            <person name="Roest Crollius H."/>
            <person name="Montfort J."/>
            <person name="Robinson-Rechavi M."/>
            <person name="Bouchez O."/>
            <person name="Lampietro C."/>
            <person name="Lopez Roques C."/>
            <person name="Donnadieu C."/>
            <person name="Postlethwait J."/>
            <person name="Bobe J."/>
            <person name="Dillon D."/>
            <person name="Chandos A."/>
            <person name="von Hippel F."/>
            <person name="Guiguen Y."/>
        </authorList>
    </citation>
    <scope>NUCLEOTIDE SEQUENCE</scope>
    <source>
        <strain evidence="1">YG-Jan2019</strain>
    </source>
</reference>
<proteinExistence type="predicted"/>
<gene>
    <name evidence="1" type="ORF">DPEC_G00251240</name>
</gene>
<dbReference type="Proteomes" id="UP001157502">
    <property type="component" value="Chromosome 22"/>
</dbReference>
<evidence type="ECO:0000313" key="2">
    <source>
        <dbReference type="Proteomes" id="UP001157502"/>
    </source>
</evidence>
<comment type="caution">
    <text evidence="1">The sequence shown here is derived from an EMBL/GenBank/DDBJ whole genome shotgun (WGS) entry which is preliminary data.</text>
</comment>
<protein>
    <submittedName>
        <fullName evidence="1">Uncharacterized protein</fullName>
    </submittedName>
</protein>
<organism evidence="1 2">
    <name type="scientific">Dallia pectoralis</name>
    <name type="common">Alaska blackfish</name>
    <dbReference type="NCBI Taxonomy" id="75939"/>
    <lineage>
        <taxon>Eukaryota</taxon>
        <taxon>Metazoa</taxon>
        <taxon>Chordata</taxon>
        <taxon>Craniata</taxon>
        <taxon>Vertebrata</taxon>
        <taxon>Euteleostomi</taxon>
        <taxon>Actinopterygii</taxon>
        <taxon>Neopterygii</taxon>
        <taxon>Teleostei</taxon>
        <taxon>Protacanthopterygii</taxon>
        <taxon>Esociformes</taxon>
        <taxon>Umbridae</taxon>
        <taxon>Dallia</taxon>
    </lineage>
</organism>
<name>A0ACC2FT84_DALPE</name>
<accession>A0ACC2FT84</accession>
<dbReference type="EMBL" id="CM055749">
    <property type="protein sequence ID" value="KAJ7994609.1"/>
    <property type="molecule type" value="Genomic_DNA"/>
</dbReference>
<sequence length="167" mass="18618">MHNEAFDLTTALRGLAINSQLAASPPSFERESGYGGPPHYRNDQSDPPGDSVADLPNRCIIMKPTEQTKYTYQDRHAEESNLNCSMSPKKSKMPRRAGVRLERPLERESQREKRDSRGDIKCRPGEEHGRRLGSLNPPPLKGLHVNTGSGGSRTLAYMLHGAERDPQ</sequence>
<keyword evidence="2" id="KW-1185">Reference proteome</keyword>
<evidence type="ECO:0000313" key="1">
    <source>
        <dbReference type="EMBL" id="KAJ7994609.1"/>
    </source>
</evidence>